<proteinExistence type="predicted"/>
<organism evidence="1 2">
    <name type="scientific">Dreissena polymorpha</name>
    <name type="common">Zebra mussel</name>
    <name type="synonym">Mytilus polymorpha</name>
    <dbReference type="NCBI Taxonomy" id="45954"/>
    <lineage>
        <taxon>Eukaryota</taxon>
        <taxon>Metazoa</taxon>
        <taxon>Spiralia</taxon>
        <taxon>Lophotrochozoa</taxon>
        <taxon>Mollusca</taxon>
        <taxon>Bivalvia</taxon>
        <taxon>Autobranchia</taxon>
        <taxon>Heteroconchia</taxon>
        <taxon>Euheterodonta</taxon>
        <taxon>Imparidentia</taxon>
        <taxon>Neoheterodontei</taxon>
        <taxon>Myida</taxon>
        <taxon>Dreissenoidea</taxon>
        <taxon>Dreissenidae</taxon>
        <taxon>Dreissena</taxon>
    </lineage>
</organism>
<name>A0A9D4N6W9_DREPO</name>
<sequence>MAFQSWVGVFWSATPKLGTAELGRSTIDGASDWRSPTLGDAHIAMASFEDHASTGVPPQVEATRPIGRFSCW</sequence>
<evidence type="ECO:0000313" key="1">
    <source>
        <dbReference type="EMBL" id="KAH3888983.1"/>
    </source>
</evidence>
<comment type="caution">
    <text evidence="1">The sequence shown here is derived from an EMBL/GenBank/DDBJ whole genome shotgun (WGS) entry which is preliminary data.</text>
</comment>
<dbReference type="EMBL" id="JAIWYP010000001">
    <property type="protein sequence ID" value="KAH3888983.1"/>
    <property type="molecule type" value="Genomic_DNA"/>
</dbReference>
<reference evidence="1" key="1">
    <citation type="journal article" date="2019" name="bioRxiv">
        <title>The Genome of the Zebra Mussel, Dreissena polymorpha: A Resource for Invasive Species Research.</title>
        <authorList>
            <person name="McCartney M.A."/>
            <person name="Auch B."/>
            <person name="Kono T."/>
            <person name="Mallez S."/>
            <person name="Zhang Y."/>
            <person name="Obille A."/>
            <person name="Becker A."/>
            <person name="Abrahante J.E."/>
            <person name="Garbe J."/>
            <person name="Badalamenti J.P."/>
            <person name="Herman A."/>
            <person name="Mangelson H."/>
            <person name="Liachko I."/>
            <person name="Sullivan S."/>
            <person name="Sone E.D."/>
            <person name="Koren S."/>
            <person name="Silverstein K.A.T."/>
            <person name="Beckman K.B."/>
            <person name="Gohl D.M."/>
        </authorList>
    </citation>
    <scope>NUCLEOTIDE SEQUENCE</scope>
    <source>
        <strain evidence="1">Duluth1</strain>
        <tissue evidence="1">Whole animal</tissue>
    </source>
</reference>
<gene>
    <name evidence="1" type="ORF">DPMN_013028</name>
</gene>
<dbReference type="Proteomes" id="UP000828390">
    <property type="component" value="Unassembled WGS sequence"/>
</dbReference>
<keyword evidence="2" id="KW-1185">Reference proteome</keyword>
<accession>A0A9D4N6W9</accession>
<evidence type="ECO:0000313" key="2">
    <source>
        <dbReference type="Proteomes" id="UP000828390"/>
    </source>
</evidence>
<dbReference type="AlphaFoldDB" id="A0A9D4N6W9"/>
<protein>
    <submittedName>
        <fullName evidence="1">Uncharacterized protein</fullName>
    </submittedName>
</protein>
<reference evidence="1" key="2">
    <citation type="submission" date="2020-11" db="EMBL/GenBank/DDBJ databases">
        <authorList>
            <person name="McCartney M.A."/>
            <person name="Auch B."/>
            <person name="Kono T."/>
            <person name="Mallez S."/>
            <person name="Becker A."/>
            <person name="Gohl D.M."/>
            <person name="Silverstein K.A.T."/>
            <person name="Koren S."/>
            <person name="Bechman K.B."/>
            <person name="Herman A."/>
            <person name="Abrahante J.E."/>
            <person name="Garbe J."/>
        </authorList>
    </citation>
    <scope>NUCLEOTIDE SEQUENCE</scope>
    <source>
        <strain evidence="1">Duluth1</strain>
        <tissue evidence="1">Whole animal</tissue>
    </source>
</reference>